<comment type="caution">
    <text evidence="4">The sequence shown here is derived from an EMBL/GenBank/DDBJ whole genome shotgun (WGS) entry which is preliminary data.</text>
</comment>
<dbReference type="InterPro" id="IPR000182">
    <property type="entry name" value="GNAT_dom"/>
</dbReference>
<name>A0ABP4MDA6_9ACTN</name>
<keyword evidence="2" id="KW-0012">Acyltransferase</keyword>
<dbReference type="CDD" id="cd04301">
    <property type="entry name" value="NAT_SF"/>
    <property type="match status" value="1"/>
</dbReference>
<evidence type="ECO:0000313" key="4">
    <source>
        <dbReference type="EMBL" id="GAA1542087.1"/>
    </source>
</evidence>
<protein>
    <submittedName>
        <fullName evidence="4">GNAT family N-acetyltransferase</fullName>
    </submittedName>
</protein>
<reference evidence="5" key="1">
    <citation type="journal article" date="2019" name="Int. J. Syst. Evol. Microbiol.">
        <title>The Global Catalogue of Microorganisms (GCM) 10K type strain sequencing project: providing services to taxonomists for standard genome sequencing and annotation.</title>
        <authorList>
            <consortium name="The Broad Institute Genomics Platform"/>
            <consortium name="The Broad Institute Genome Sequencing Center for Infectious Disease"/>
            <person name="Wu L."/>
            <person name="Ma J."/>
        </authorList>
    </citation>
    <scope>NUCLEOTIDE SEQUENCE [LARGE SCALE GENOMIC DNA]</scope>
    <source>
        <strain evidence="5">JCM 14303</strain>
    </source>
</reference>
<dbReference type="Gene3D" id="3.40.630.30">
    <property type="match status" value="1"/>
</dbReference>
<dbReference type="InterPro" id="IPR016181">
    <property type="entry name" value="Acyl_CoA_acyltransferase"/>
</dbReference>
<dbReference type="EMBL" id="BAAANC010000002">
    <property type="protein sequence ID" value="GAA1542087.1"/>
    <property type="molecule type" value="Genomic_DNA"/>
</dbReference>
<accession>A0ABP4MDA6</accession>
<evidence type="ECO:0000256" key="2">
    <source>
        <dbReference type="ARBA" id="ARBA00023315"/>
    </source>
</evidence>
<dbReference type="SUPFAM" id="SSF55729">
    <property type="entry name" value="Acyl-CoA N-acyltransferases (Nat)"/>
    <property type="match status" value="2"/>
</dbReference>
<dbReference type="PROSITE" id="PS51186">
    <property type="entry name" value="GNAT"/>
    <property type="match status" value="2"/>
</dbReference>
<dbReference type="Proteomes" id="UP001500363">
    <property type="component" value="Unassembled WGS sequence"/>
</dbReference>
<feature type="domain" description="N-acetyltransferase" evidence="3">
    <location>
        <begin position="2"/>
        <end position="144"/>
    </location>
</feature>
<dbReference type="RefSeq" id="WP_344178413.1">
    <property type="nucleotide sequence ID" value="NZ_BAAANC010000002.1"/>
</dbReference>
<organism evidence="4 5">
    <name type="scientific">Kribbella lupini</name>
    <dbReference type="NCBI Taxonomy" id="291602"/>
    <lineage>
        <taxon>Bacteria</taxon>
        <taxon>Bacillati</taxon>
        <taxon>Actinomycetota</taxon>
        <taxon>Actinomycetes</taxon>
        <taxon>Propionibacteriales</taxon>
        <taxon>Kribbellaceae</taxon>
        <taxon>Kribbella</taxon>
    </lineage>
</organism>
<evidence type="ECO:0000313" key="5">
    <source>
        <dbReference type="Proteomes" id="UP001500363"/>
    </source>
</evidence>
<gene>
    <name evidence="4" type="ORF">GCM10009741_51680</name>
</gene>
<dbReference type="PANTHER" id="PTHR43877">
    <property type="entry name" value="AMINOALKYLPHOSPHONATE N-ACETYLTRANSFERASE-RELATED-RELATED"/>
    <property type="match status" value="1"/>
</dbReference>
<feature type="domain" description="N-acetyltransferase" evidence="3">
    <location>
        <begin position="150"/>
        <end position="297"/>
    </location>
</feature>
<dbReference type="Pfam" id="PF00583">
    <property type="entry name" value="Acetyltransf_1"/>
    <property type="match status" value="2"/>
</dbReference>
<proteinExistence type="predicted"/>
<evidence type="ECO:0000256" key="1">
    <source>
        <dbReference type="ARBA" id="ARBA00022679"/>
    </source>
</evidence>
<sequence length="297" mass="31425">MIDVRPAAPGDGVGLAAAYAAALPRLVKTARGIETELGTGSTRMVLVAVEGGVIVGWGNVFRPDPAEPAPRVRIAVQVAPERRGHGAGRALTAAVEQLATEFGAVALLLVVEDDDASRQFAHRHGYVLDRRMSHSDVRLADAPDPVDPPAGLRLATYDDLDARQVWTATAAVVAGDPSGLSHAPPYENWVATDWNHPDLRRDLSIALLDGDQVVSFVTTTADPDRGVIWSNLTGTVPAYRGRGLAKVVKSHALRRAHRAGLTTASTGNDAANEPMLAVNHWLGYRLAGSAWTAAKAL</sequence>
<dbReference type="InterPro" id="IPR050832">
    <property type="entry name" value="Bact_Acetyltransf"/>
</dbReference>
<keyword evidence="5" id="KW-1185">Reference proteome</keyword>
<evidence type="ECO:0000259" key="3">
    <source>
        <dbReference type="PROSITE" id="PS51186"/>
    </source>
</evidence>
<keyword evidence="1" id="KW-0808">Transferase</keyword>